<dbReference type="EMBL" id="JBHSWV010000395">
    <property type="protein sequence ID" value="MFC6767567.1"/>
    <property type="molecule type" value="Genomic_DNA"/>
</dbReference>
<accession>A0ABD5SR93</accession>
<dbReference type="Proteomes" id="UP001596383">
    <property type="component" value="Unassembled WGS sequence"/>
</dbReference>
<organism evidence="1 2">
    <name type="scientific">Natrinema soli</name>
    <dbReference type="NCBI Taxonomy" id="1930624"/>
    <lineage>
        <taxon>Archaea</taxon>
        <taxon>Methanobacteriati</taxon>
        <taxon>Methanobacteriota</taxon>
        <taxon>Stenosarchaea group</taxon>
        <taxon>Halobacteria</taxon>
        <taxon>Halobacteriales</taxon>
        <taxon>Natrialbaceae</taxon>
        <taxon>Natrinema</taxon>
    </lineage>
</organism>
<evidence type="ECO:0000313" key="1">
    <source>
        <dbReference type="EMBL" id="MFC6767567.1"/>
    </source>
</evidence>
<protein>
    <submittedName>
        <fullName evidence="1">Bile acid:sodium symporter family protein</fullName>
    </submittedName>
</protein>
<comment type="caution">
    <text evidence="1">The sequence shown here is derived from an EMBL/GenBank/DDBJ whole genome shotgun (WGS) entry which is preliminary data.</text>
</comment>
<name>A0ABD5SR93_9EURY</name>
<reference evidence="1 2" key="1">
    <citation type="journal article" date="2019" name="Int. J. Syst. Evol. Microbiol.">
        <title>The Global Catalogue of Microorganisms (GCM) 10K type strain sequencing project: providing services to taxonomists for standard genome sequencing and annotation.</title>
        <authorList>
            <consortium name="The Broad Institute Genomics Platform"/>
            <consortium name="The Broad Institute Genome Sequencing Center for Infectious Disease"/>
            <person name="Wu L."/>
            <person name="Ma J."/>
        </authorList>
    </citation>
    <scope>NUCLEOTIDE SEQUENCE [LARGE SCALE GENOMIC DNA]</scope>
    <source>
        <strain evidence="1 2">LMG 29247</strain>
    </source>
</reference>
<gene>
    <name evidence="1" type="ORF">ACFQE6_22025</name>
</gene>
<feature type="non-terminal residue" evidence="1">
    <location>
        <position position="1"/>
    </location>
</feature>
<evidence type="ECO:0000313" key="2">
    <source>
        <dbReference type="Proteomes" id="UP001596383"/>
    </source>
</evidence>
<sequence length="38" mass="4091">PALFSVWHNVSGPALATLFTHLDDEEPIDSEEPAAVTN</sequence>
<dbReference type="AlphaFoldDB" id="A0ABD5SR93"/>
<proteinExistence type="predicted"/>
<keyword evidence="2" id="KW-1185">Reference proteome</keyword>